<dbReference type="PaxDb" id="35128-Thaps16777"/>
<dbReference type="Pfam" id="PF12146">
    <property type="entry name" value="Hydrolase_4"/>
    <property type="match status" value="1"/>
</dbReference>
<dbReference type="Gene3D" id="3.40.50.1820">
    <property type="entry name" value="alpha/beta hydrolase"/>
    <property type="match status" value="1"/>
</dbReference>
<dbReference type="RefSeq" id="XP_002293984.1">
    <property type="nucleotide sequence ID" value="XM_002293948.1"/>
</dbReference>
<proteinExistence type="predicted"/>
<dbReference type="PANTHER" id="PTHR12277">
    <property type="entry name" value="ALPHA/BETA HYDROLASE DOMAIN-CONTAINING PROTEIN"/>
    <property type="match status" value="1"/>
</dbReference>
<organism evidence="2 3">
    <name type="scientific">Thalassiosira pseudonana</name>
    <name type="common">Marine diatom</name>
    <name type="synonym">Cyclotella nana</name>
    <dbReference type="NCBI Taxonomy" id="35128"/>
    <lineage>
        <taxon>Eukaryota</taxon>
        <taxon>Sar</taxon>
        <taxon>Stramenopiles</taxon>
        <taxon>Ochrophyta</taxon>
        <taxon>Bacillariophyta</taxon>
        <taxon>Coscinodiscophyceae</taxon>
        <taxon>Thalassiosirophycidae</taxon>
        <taxon>Thalassiosirales</taxon>
        <taxon>Thalassiosiraceae</taxon>
        <taxon>Thalassiosira</taxon>
    </lineage>
</organism>
<sequence length="292" mass="32789">QDSLLYFPTIGGVPRHPSQNPRRYRSPSEHNIPFETHIIPCADGKTIHSWLLYHPENGGNTMSGGGKSNAPTIVFFHGNAGNIGLRLPNAIQMYHYLQANIWLVEYRGYGDSDDATPNEAGLKLDAEAVMKYVHNPNNNLRYIDSRRMFVFGRSLGGAVAFHMTQYSQSKNFAPLAGLIVENTFLSISEMVDHLMPLVAPLKSLVLRIGWDNGKVAPTIRVPTLFLAGAKDTLVPHSHMLKLYSIMKDSKVGNVVRMHIVKNGTHNETWMQGGTEYWRAIQNFMQEVFAEER</sequence>
<dbReference type="OMA" id="WLPEQGY"/>
<dbReference type="PANTHER" id="PTHR12277:SF81">
    <property type="entry name" value="PROTEIN ABHD13"/>
    <property type="match status" value="1"/>
</dbReference>
<evidence type="ECO:0000313" key="2">
    <source>
        <dbReference type="EMBL" id="EED88993.1"/>
    </source>
</evidence>
<dbReference type="GO" id="GO:0016020">
    <property type="term" value="C:membrane"/>
    <property type="evidence" value="ECO:0000318"/>
    <property type="project" value="GO_Central"/>
</dbReference>
<dbReference type="GeneID" id="7451576"/>
<dbReference type="HOGENOM" id="CLU_029375_2_0_1"/>
<protein>
    <recommendedName>
        <fullName evidence="1">Serine aminopeptidase S33 domain-containing protein</fullName>
    </recommendedName>
</protein>
<dbReference type="AlphaFoldDB" id="B8CCR3"/>
<dbReference type="InterPro" id="IPR029058">
    <property type="entry name" value="AB_hydrolase_fold"/>
</dbReference>
<dbReference type="eggNOG" id="KOG4391">
    <property type="taxonomic scope" value="Eukaryota"/>
</dbReference>
<feature type="domain" description="Serine aminopeptidase S33" evidence="1">
    <location>
        <begin position="72"/>
        <end position="205"/>
    </location>
</feature>
<dbReference type="SUPFAM" id="SSF53474">
    <property type="entry name" value="alpha/beta-Hydrolases"/>
    <property type="match status" value="1"/>
</dbReference>
<dbReference type="KEGG" id="tps:THAPSDRAFT_16777"/>
<dbReference type="EMBL" id="CM000649">
    <property type="protein sequence ID" value="EED88993.1"/>
    <property type="molecule type" value="Genomic_DNA"/>
</dbReference>
<dbReference type="InParanoid" id="B8CCR3"/>
<dbReference type="STRING" id="35128.B8CCR3"/>
<evidence type="ECO:0000313" key="3">
    <source>
        <dbReference type="Proteomes" id="UP000001449"/>
    </source>
</evidence>
<dbReference type="InterPro" id="IPR022742">
    <property type="entry name" value="Hydrolase_4"/>
</dbReference>
<dbReference type="GO" id="GO:0008474">
    <property type="term" value="F:palmitoyl-(protein) hydrolase activity"/>
    <property type="evidence" value="ECO:0000318"/>
    <property type="project" value="GO_Central"/>
</dbReference>
<dbReference type="Proteomes" id="UP000001449">
    <property type="component" value="Chromosome 14"/>
</dbReference>
<accession>B8CCR3</accession>
<name>B8CCR3_THAPS</name>
<feature type="non-terminal residue" evidence="2">
    <location>
        <position position="292"/>
    </location>
</feature>
<evidence type="ECO:0000259" key="1">
    <source>
        <dbReference type="Pfam" id="PF12146"/>
    </source>
</evidence>
<reference evidence="2 3" key="1">
    <citation type="journal article" date="2004" name="Science">
        <title>The genome of the diatom Thalassiosira pseudonana: ecology, evolution, and metabolism.</title>
        <authorList>
            <person name="Armbrust E.V."/>
            <person name="Berges J.A."/>
            <person name="Bowler C."/>
            <person name="Green B.R."/>
            <person name="Martinez D."/>
            <person name="Putnam N.H."/>
            <person name="Zhou S."/>
            <person name="Allen A.E."/>
            <person name="Apt K.E."/>
            <person name="Bechner M."/>
            <person name="Brzezinski M.A."/>
            <person name="Chaal B.K."/>
            <person name="Chiovitti A."/>
            <person name="Davis A.K."/>
            <person name="Demarest M.S."/>
            <person name="Detter J.C."/>
            <person name="Glavina T."/>
            <person name="Goodstein D."/>
            <person name="Hadi M.Z."/>
            <person name="Hellsten U."/>
            <person name="Hildebrand M."/>
            <person name="Jenkins B.D."/>
            <person name="Jurka J."/>
            <person name="Kapitonov V.V."/>
            <person name="Kroger N."/>
            <person name="Lau W.W."/>
            <person name="Lane T.W."/>
            <person name="Larimer F.W."/>
            <person name="Lippmeier J.C."/>
            <person name="Lucas S."/>
            <person name="Medina M."/>
            <person name="Montsant A."/>
            <person name="Obornik M."/>
            <person name="Parker M.S."/>
            <person name="Palenik B."/>
            <person name="Pazour G.J."/>
            <person name="Richardson P.M."/>
            <person name="Rynearson T.A."/>
            <person name="Saito M.A."/>
            <person name="Schwartz D.C."/>
            <person name="Thamatrakoln K."/>
            <person name="Valentin K."/>
            <person name="Vardi A."/>
            <person name="Wilkerson F.P."/>
            <person name="Rokhsar D.S."/>
        </authorList>
    </citation>
    <scope>NUCLEOTIDE SEQUENCE [LARGE SCALE GENOMIC DNA]</scope>
    <source>
        <strain evidence="2 3">CCMP1335</strain>
    </source>
</reference>
<gene>
    <name evidence="2" type="ORF">THAPSDRAFT_16777</name>
</gene>
<dbReference type="FunCoup" id="B8CCR3">
    <property type="interactions" value="156"/>
</dbReference>
<reference evidence="2 3" key="2">
    <citation type="journal article" date="2008" name="Nature">
        <title>The Phaeodactylum genome reveals the evolutionary history of diatom genomes.</title>
        <authorList>
            <person name="Bowler C."/>
            <person name="Allen A.E."/>
            <person name="Badger J.H."/>
            <person name="Grimwood J."/>
            <person name="Jabbari K."/>
            <person name="Kuo A."/>
            <person name="Maheswari U."/>
            <person name="Martens C."/>
            <person name="Maumus F."/>
            <person name="Otillar R.P."/>
            <person name="Rayko E."/>
            <person name="Salamov A."/>
            <person name="Vandepoele K."/>
            <person name="Beszteri B."/>
            <person name="Gruber A."/>
            <person name="Heijde M."/>
            <person name="Katinka M."/>
            <person name="Mock T."/>
            <person name="Valentin K."/>
            <person name="Verret F."/>
            <person name="Berges J.A."/>
            <person name="Brownlee C."/>
            <person name="Cadoret J.P."/>
            <person name="Chiovitti A."/>
            <person name="Choi C.J."/>
            <person name="Coesel S."/>
            <person name="De Martino A."/>
            <person name="Detter J.C."/>
            <person name="Durkin C."/>
            <person name="Falciatore A."/>
            <person name="Fournet J."/>
            <person name="Haruta M."/>
            <person name="Huysman M.J."/>
            <person name="Jenkins B.D."/>
            <person name="Jiroutova K."/>
            <person name="Jorgensen R.E."/>
            <person name="Joubert Y."/>
            <person name="Kaplan A."/>
            <person name="Kroger N."/>
            <person name="Kroth P.G."/>
            <person name="La Roche J."/>
            <person name="Lindquist E."/>
            <person name="Lommer M."/>
            <person name="Martin-Jezequel V."/>
            <person name="Lopez P.J."/>
            <person name="Lucas S."/>
            <person name="Mangogna M."/>
            <person name="McGinnis K."/>
            <person name="Medlin L.K."/>
            <person name="Montsant A."/>
            <person name="Oudot-Le Secq M.P."/>
            <person name="Napoli C."/>
            <person name="Obornik M."/>
            <person name="Parker M.S."/>
            <person name="Petit J.L."/>
            <person name="Porcel B.M."/>
            <person name="Poulsen N."/>
            <person name="Robison M."/>
            <person name="Rychlewski L."/>
            <person name="Rynearson T.A."/>
            <person name="Schmutz J."/>
            <person name="Shapiro H."/>
            <person name="Siaut M."/>
            <person name="Stanley M."/>
            <person name="Sussman M.R."/>
            <person name="Taylor A.R."/>
            <person name="Vardi A."/>
            <person name="von Dassow P."/>
            <person name="Vyverman W."/>
            <person name="Willis A."/>
            <person name="Wyrwicz L.S."/>
            <person name="Rokhsar D.S."/>
            <person name="Weissenbach J."/>
            <person name="Armbrust E.V."/>
            <person name="Green B.R."/>
            <person name="Van de Peer Y."/>
            <person name="Grigoriev I.V."/>
        </authorList>
    </citation>
    <scope>NUCLEOTIDE SEQUENCE [LARGE SCALE GENOMIC DNA]</scope>
    <source>
        <strain evidence="2 3">CCMP1335</strain>
    </source>
</reference>
<keyword evidence="3" id="KW-1185">Reference proteome</keyword>
<feature type="non-terminal residue" evidence="2">
    <location>
        <position position="1"/>
    </location>
</feature>